<evidence type="ECO:0000256" key="4">
    <source>
        <dbReference type="ARBA" id="ARBA00023125"/>
    </source>
</evidence>
<evidence type="ECO:0000256" key="1">
    <source>
        <dbReference type="ARBA" id="ARBA00004123"/>
    </source>
</evidence>
<dbReference type="GO" id="GO:0005634">
    <property type="term" value="C:nucleus"/>
    <property type="evidence" value="ECO:0007669"/>
    <property type="project" value="UniProtKB-SubCell"/>
</dbReference>
<keyword evidence="5 9" id="KW-0371">Homeobox</keyword>
<dbReference type="InterPro" id="IPR001356">
    <property type="entry name" value="HD"/>
</dbReference>
<dbReference type="PANTHER" id="PTHR45940:SF13">
    <property type="entry name" value="WUSCHEL-RELATED HOMEOBOX 1"/>
    <property type="match status" value="1"/>
</dbReference>
<dbReference type="EMBL" id="MG431986">
    <property type="protein sequence ID" value="ATY46637.1"/>
    <property type="molecule type" value="mRNA"/>
</dbReference>
<organism evidence="13">
    <name type="scientific">Cunninghamia lanceolata</name>
    <name type="common">China fir</name>
    <name type="synonym">Pinus lanceolata</name>
    <dbReference type="NCBI Taxonomy" id="28977"/>
    <lineage>
        <taxon>Eukaryota</taxon>
        <taxon>Viridiplantae</taxon>
        <taxon>Streptophyta</taxon>
        <taxon>Embryophyta</taxon>
        <taxon>Tracheophyta</taxon>
        <taxon>Spermatophyta</taxon>
        <taxon>Pinopsida</taxon>
        <taxon>Pinidae</taxon>
        <taxon>Conifers II</taxon>
        <taxon>Cupressales</taxon>
        <taxon>Cupressaceae</taxon>
        <taxon>Cunninghamia</taxon>
    </lineage>
</organism>
<dbReference type="InterPro" id="IPR009057">
    <property type="entry name" value="Homeodomain-like_sf"/>
</dbReference>
<keyword evidence="7 9" id="KW-0539">Nucleus</keyword>
<dbReference type="GO" id="GO:0003700">
    <property type="term" value="F:DNA-binding transcription factor activity"/>
    <property type="evidence" value="ECO:0007669"/>
    <property type="project" value="InterPro"/>
</dbReference>
<dbReference type="Gene3D" id="1.10.10.60">
    <property type="entry name" value="Homeodomain-like"/>
    <property type="match status" value="1"/>
</dbReference>
<evidence type="ECO:0000256" key="8">
    <source>
        <dbReference type="ARBA" id="ARBA00024040"/>
    </source>
</evidence>
<evidence type="ECO:0000313" key="13">
    <source>
        <dbReference type="EMBL" id="ATY46637.1"/>
    </source>
</evidence>
<evidence type="ECO:0000256" key="11">
    <source>
        <dbReference type="SAM" id="MobiDB-lite"/>
    </source>
</evidence>
<dbReference type="SUPFAM" id="SSF46689">
    <property type="entry name" value="Homeodomain-like"/>
    <property type="match status" value="1"/>
</dbReference>
<dbReference type="GO" id="GO:0003677">
    <property type="term" value="F:DNA binding"/>
    <property type="evidence" value="ECO:0007669"/>
    <property type="project" value="UniProtKB-UniRule"/>
</dbReference>
<dbReference type="CDD" id="cd00086">
    <property type="entry name" value="homeodomain"/>
    <property type="match status" value="1"/>
</dbReference>
<gene>
    <name evidence="13" type="primary">wox4</name>
</gene>
<dbReference type="Pfam" id="PF00046">
    <property type="entry name" value="Homeodomain"/>
    <property type="match status" value="1"/>
</dbReference>
<keyword evidence="6" id="KW-0804">Transcription</keyword>
<evidence type="ECO:0000256" key="7">
    <source>
        <dbReference type="ARBA" id="ARBA00023242"/>
    </source>
</evidence>
<comment type="similarity">
    <text evidence="8">Belongs to the WUS homeobox family.</text>
</comment>
<evidence type="ECO:0000256" key="6">
    <source>
        <dbReference type="ARBA" id="ARBA00023163"/>
    </source>
</evidence>
<dbReference type="PANTHER" id="PTHR45940">
    <property type="entry name" value="WUSCHEL-RELATED HOMEOBOX 1-RELATED"/>
    <property type="match status" value="1"/>
</dbReference>
<dbReference type="GO" id="GO:0099402">
    <property type="term" value="P:plant organ development"/>
    <property type="evidence" value="ECO:0007669"/>
    <property type="project" value="InterPro"/>
</dbReference>
<keyword evidence="3" id="KW-0805">Transcription regulation</keyword>
<reference evidence="13" key="1">
    <citation type="journal article" date="2018" name="Front. Plant Sci.">
        <title>Desiccation treatment and endogenous IAA levels are key factors influencing high frequency somatic embryogenesis in Cunninghamia lanceolata (Lamb.) Hook.</title>
        <authorList>
            <person name="Zhou X."/>
            <person name="Shi J."/>
            <person name="Chen J."/>
        </authorList>
    </citation>
    <scope>NUCLEOTIDE SEQUENCE</scope>
</reference>
<evidence type="ECO:0000256" key="2">
    <source>
        <dbReference type="ARBA" id="ARBA00022473"/>
    </source>
</evidence>
<protein>
    <submittedName>
        <fullName evidence="13">WUSCHEL-related homeobox 4</fullName>
    </submittedName>
</protein>
<evidence type="ECO:0000256" key="9">
    <source>
        <dbReference type="PROSITE-ProRule" id="PRU00108"/>
    </source>
</evidence>
<accession>A0A2H4RC23</accession>
<feature type="region of interest" description="Disordered" evidence="11">
    <location>
        <begin position="393"/>
        <end position="417"/>
    </location>
</feature>
<sequence>MEARMASMNTVTSMPFGCENGGLNKRFRPLVPRLSLSPTSTPMANASVWSQQSHDQYNQQVFSSTSATKNLSMSAAACLLERKNMNKMDEEADVNVKDRDHIHKFTAGNQQQQNMKEEVESCAQSHPSGTRWNPTPEQIRILEMFYKGGMRTPNAEQIEHITAQLRQYGKIEGKNVFYWFQNHKARERQKQKRNSLAAAAATTKRISLEAENNNTNDLEISNSNGGHAFYNLPFASETSQPIFTSSSLFNMPFSKGLASFSLDLTTPQLPSSSIKRDLEFKGCCYGSPQKQTLNDLGVGSPNKNTGALWDSFNGEGGVMNMALKNVVTNSCKRKNRMWQTPNEDLSLHTESSSESICLQTSHPINPSTLENQYIQGEDEEQDGQLQTLELFPLSPEGSLKTKGQSNDKPMSLHSSSFVESPTHSSLVEFLPKSSLFSI</sequence>
<evidence type="ECO:0000259" key="12">
    <source>
        <dbReference type="PROSITE" id="PS50071"/>
    </source>
</evidence>
<feature type="domain" description="Homeobox" evidence="12">
    <location>
        <begin position="125"/>
        <end position="190"/>
    </location>
</feature>
<evidence type="ECO:0000256" key="3">
    <source>
        <dbReference type="ARBA" id="ARBA00023015"/>
    </source>
</evidence>
<evidence type="ECO:0000256" key="10">
    <source>
        <dbReference type="RuleBase" id="RU000682"/>
    </source>
</evidence>
<dbReference type="SMR" id="A0A2H4RC23"/>
<feature type="DNA-binding region" description="Homeobox" evidence="9">
    <location>
        <begin position="127"/>
        <end position="191"/>
    </location>
</feature>
<evidence type="ECO:0000256" key="5">
    <source>
        <dbReference type="ARBA" id="ARBA00023155"/>
    </source>
</evidence>
<dbReference type="SMART" id="SM00389">
    <property type="entry name" value="HOX"/>
    <property type="match status" value="1"/>
</dbReference>
<keyword evidence="2" id="KW-0217">Developmental protein</keyword>
<name>A0A2H4RC23_CUNLA</name>
<dbReference type="InterPro" id="IPR044555">
    <property type="entry name" value="WUSCHEL-like"/>
</dbReference>
<keyword evidence="4 9" id="KW-0238">DNA-binding</keyword>
<proteinExistence type="evidence at transcript level"/>
<dbReference type="FunFam" id="1.10.10.60:FF:000146">
    <property type="entry name" value="WUSCHEL-related homeobox 4"/>
    <property type="match status" value="1"/>
</dbReference>
<feature type="compositionally biased region" description="Polar residues" evidence="11">
    <location>
        <begin position="401"/>
        <end position="417"/>
    </location>
</feature>
<dbReference type="PROSITE" id="PS50071">
    <property type="entry name" value="HOMEOBOX_2"/>
    <property type="match status" value="1"/>
</dbReference>
<comment type="subcellular location">
    <subcellularLocation>
        <location evidence="1 9 10">Nucleus</location>
    </subcellularLocation>
</comment>
<dbReference type="AlphaFoldDB" id="A0A2H4RC23"/>